<protein>
    <submittedName>
        <fullName evidence="2">Anaphase-promoting complex subunit 2</fullName>
    </submittedName>
</protein>
<dbReference type="WBParaSite" id="RSKR_0000174300.1">
    <property type="protein sequence ID" value="RSKR_0000174300.1"/>
    <property type="gene ID" value="RSKR_0000174300"/>
</dbReference>
<reference evidence="2" key="1">
    <citation type="submission" date="2016-11" db="UniProtKB">
        <authorList>
            <consortium name="WormBaseParasite"/>
        </authorList>
    </citation>
    <scope>IDENTIFICATION</scope>
    <source>
        <strain evidence="2">KR3021</strain>
    </source>
</reference>
<accession>A0AC35TL01</accession>
<evidence type="ECO:0000313" key="2">
    <source>
        <dbReference type="WBParaSite" id="RSKR_0000174300.1"/>
    </source>
</evidence>
<name>A0AC35TL01_9BILA</name>
<dbReference type="Proteomes" id="UP000095286">
    <property type="component" value="Unplaced"/>
</dbReference>
<organism evidence="1 2">
    <name type="scientific">Rhabditophanes sp. KR3021</name>
    <dbReference type="NCBI Taxonomy" id="114890"/>
    <lineage>
        <taxon>Eukaryota</taxon>
        <taxon>Metazoa</taxon>
        <taxon>Ecdysozoa</taxon>
        <taxon>Nematoda</taxon>
        <taxon>Chromadorea</taxon>
        <taxon>Rhabditida</taxon>
        <taxon>Tylenchina</taxon>
        <taxon>Panagrolaimomorpha</taxon>
        <taxon>Strongyloidoidea</taxon>
        <taxon>Alloionematidae</taxon>
        <taxon>Rhabditophanes</taxon>
    </lineage>
</organism>
<evidence type="ECO:0000313" key="1">
    <source>
        <dbReference type="Proteomes" id="UP000095286"/>
    </source>
</evidence>
<proteinExistence type="predicted"/>
<sequence>MEEPMDISDDFVDFRPQDFCTTELFNFYIHLFGVHENISTKEAVAIIKCANSELLSEKVANYLHSIGGEDALSLVERMLVLIDAMCYVVDVCAAKVPKVSNAKEKLMKMMGTTLQSYPCSGILNSIVEKILTLSFYARNVTKKTYSGPEQKKFLSIYNLTLKFFHGFGNRNTFGMGYLIGKVIMQNVDSFILMSNEEKKISLVKPNLIGQLKRKTGPVFRWLNDLKLENSIEIEDAYKLRCEMYVLNNIADSMFDAIVLYPKTGATFRTLGRFMSQFGLSAREKVSNIITEEIKANLLHIGIATDDILRVYASCVESMKILDNTCVMMHKICKIIKDYIKGRQDTVRSIVSYLMTDHQTGWKNKLSANTGLIVDEEDISVLNDEFLPSVEEATIKQWRDWNPDPPDAPPGDSRFFRQSADLFNMLVSIYGSKDLFVKEYRQLLSERLIQAENGAIESEIKYLNILKRRFTDGELQNCEVMLKDMRDSKEIDDQVYCSSKLKYIVECRILSYHFWPKIEFEEFKVPEPLAYSCDIYKMQYEKVRRQRTLKFYPSYGHVVFDVTLRGITCEITATIYQASVILFFCRHHEYTTDDLATSLEMDRITMKKACEFWVTLGFLTPTEFDEGDGFAISESKVNMERVQKHLDNQDVESDDEEGGTYDTKIIDSLEQYWNYTKNMIKTNPEGLKPERLLQIYKMFTSPSKRGPTIDHVNMLLQRKVKQNLLSVENGMYYIVEKGEEDE</sequence>